<evidence type="ECO:0000259" key="15">
    <source>
        <dbReference type="Pfam" id="PF00890"/>
    </source>
</evidence>
<evidence type="ECO:0000256" key="12">
    <source>
        <dbReference type="PIRNR" id="PIRNR028937"/>
    </source>
</evidence>
<protein>
    <recommendedName>
        <fullName evidence="5 12">Long-chain-alcohol oxidase</fullName>
        <ecNumber evidence="5 12">1.1.3.20</ecNumber>
    </recommendedName>
</protein>
<evidence type="ECO:0000256" key="11">
    <source>
        <dbReference type="ARBA" id="ARBA00023136"/>
    </source>
</evidence>
<evidence type="ECO:0000256" key="9">
    <source>
        <dbReference type="ARBA" id="ARBA00022989"/>
    </source>
</evidence>
<dbReference type="SUPFAM" id="SSF51905">
    <property type="entry name" value="FAD/NAD(P)-binding domain"/>
    <property type="match status" value="1"/>
</dbReference>
<dbReference type="GO" id="GO:0050660">
    <property type="term" value="F:flavin adenine dinucleotide binding"/>
    <property type="evidence" value="ECO:0007669"/>
    <property type="project" value="InterPro"/>
</dbReference>
<evidence type="ECO:0000256" key="7">
    <source>
        <dbReference type="ARBA" id="ARBA00022692"/>
    </source>
</evidence>
<evidence type="ECO:0000313" key="17">
    <source>
        <dbReference type="EMBL" id="KAF7731947.1"/>
    </source>
</evidence>
<dbReference type="Pfam" id="PF05199">
    <property type="entry name" value="GMC_oxred_C"/>
    <property type="match status" value="1"/>
</dbReference>
<feature type="active site" description="Proton acceptor" evidence="13">
    <location>
        <position position="619"/>
    </location>
</feature>
<keyword evidence="10 12" id="KW-0560">Oxidoreductase</keyword>
<dbReference type="AlphaFoldDB" id="A0A8H7BVH0"/>
<comment type="catalytic activity">
    <reaction evidence="1 12">
        <text>a long-chain primary fatty alcohol + O2 = a long-chain fatty aldehyde + H2O2</text>
        <dbReference type="Rhea" id="RHEA:22756"/>
        <dbReference type="ChEBI" id="CHEBI:15379"/>
        <dbReference type="ChEBI" id="CHEBI:16240"/>
        <dbReference type="ChEBI" id="CHEBI:17176"/>
        <dbReference type="ChEBI" id="CHEBI:77396"/>
        <dbReference type="EC" id="1.1.3.20"/>
    </reaction>
</comment>
<keyword evidence="8" id="KW-0274">FAD</keyword>
<dbReference type="GO" id="GO:0046577">
    <property type="term" value="F:long-chain-alcohol oxidase activity"/>
    <property type="evidence" value="ECO:0007669"/>
    <property type="project" value="UniProtKB-EC"/>
</dbReference>
<gene>
    <name evidence="17" type="ORF">EC973_007778</name>
</gene>
<evidence type="ECO:0000256" key="2">
    <source>
        <dbReference type="ARBA" id="ARBA00003842"/>
    </source>
</evidence>
<feature type="domain" description="FAD-dependent oxidoreductase 2 FAD-binding" evidence="15">
    <location>
        <begin position="188"/>
        <end position="220"/>
    </location>
</feature>
<keyword evidence="9" id="KW-1133">Transmembrane helix</keyword>
<dbReference type="Proteomes" id="UP000605846">
    <property type="component" value="Unassembled WGS sequence"/>
</dbReference>
<proteinExistence type="inferred from homology"/>
<evidence type="ECO:0000256" key="10">
    <source>
        <dbReference type="ARBA" id="ARBA00023002"/>
    </source>
</evidence>
<organism evidence="17 18">
    <name type="scientific">Apophysomyces ossiformis</name>
    <dbReference type="NCBI Taxonomy" id="679940"/>
    <lineage>
        <taxon>Eukaryota</taxon>
        <taxon>Fungi</taxon>
        <taxon>Fungi incertae sedis</taxon>
        <taxon>Mucoromycota</taxon>
        <taxon>Mucoromycotina</taxon>
        <taxon>Mucoromycetes</taxon>
        <taxon>Mucorales</taxon>
        <taxon>Mucorineae</taxon>
        <taxon>Mucoraceae</taxon>
        <taxon>Apophysomyces</taxon>
    </lineage>
</organism>
<dbReference type="EMBL" id="JABAYA010000006">
    <property type="protein sequence ID" value="KAF7731947.1"/>
    <property type="molecule type" value="Genomic_DNA"/>
</dbReference>
<comment type="similarity">
    <text evidence="4 12">Belongs to the GMC oxidoreductase family.</text>
</comment>
<comment type="subcellular location">
    <subcellularLocation>
        <location evidence="3">Membrane</location>
    </subcellularLocation>
</comment>
<feature type="domain" description="Glucose-methanol-choline oxidoreductase N-terminal" evidence="14">
    <location>
        <begin position="235"/>
        <end position="443"/>
    </location>
</feature>
<dbReference type="InterPro" id="IPR003953">
    <property type="entry name" value="FAD-dep_OxRdtase_2_FAD-bd"/>
</dbReference>
<dbReference type="OrthoDB" id="269227at2759"/>
<feature type="domain" description="Glucose-methanol-choline oxidoreductase C-terminal" evidence="16">
    <location>
        <begin position="542"/>
        <end position="671"/>
    </location>
</feature>
<keyword evidence="6" id="KW-0285">Flavoprotein</keyword>
<sequence length="688" mass="75927">MKLTKAQEETLHAIADTCIASLSRQEEDMLVRRLSGTGHSREEIQAFSQLSVSSLQAHQDIMHFIDTYIAPDKQADFIRILGYLSTRVGTFMLTRHWCEFRLLTRSQREQAMLDWKNSKSPNLRLLYKMLSVLSVAPIYRVPDSPVHSYMRCPNQDPMRSAPEYKANNASTRYLMMTTEDVMDGMRFDAIVVGSGAGGGVCAAELSKAGMKVLVIERGKYYHESEFDTRESIAYANMYDSMGPITTTDGVMSMLAGNTFGGGTTVNWSVSLKPPHFVREEWANEGLSHFLSQKFSNDIEKVIQRIGASTAGIKHNRMNQILIDGCNKLGYPVEDIPQNTGGQPHECHWCFAGCKDAIKNGTVNTWLRDAESAGAKFLDESVVQRILIERGKAIGVECHVHGKKTVSIYADRVIVAAGSLNTPGILLNSGLKNKHIGHHLRLHPSVLVFGFFDEPVNPSEGSIMTAVSNVAEYVNGSTYGVKLETPCLTAGNYSSLLPWRGSLQHKEAMLKYNHASCICVIARDKDSISSVKYTKAGNREIYLKLSNHDQKSLLTGLERAIKIMCAAGAREIHTGQYGVDPFVFKVDEVPSIDNPRFIQWLKEVHKYGIPLHGAGIFGAHQMGSCRMGISPKVSVTKPTGETWEVKGLYLGDTSIFPTATGVNPMVTTEAVALHVADSIVRSQTSISNL</sequence>
<dbReference type="EC" id="1.1.3.20" evidence="5 12"/>
<dbReference type="InterPro" id="IPR007867">
    <property type="entry name" value="GMC_OxRtase_C"/>
</dbReference>
<accession>A0A8H7BVH0</accession>
<reference evidence="17" key="1">
    <citation type="submission" date="2020-01" db="EMBL/GenBank/DDBJ databases">
        <title>Genome Sequencing of Three Apophysomyces-Like Fungal Strains Confirms a Novel Fungal Genus in the Mucoromycota with divergent Burkholderia-like Endosymbiotic Bacteria.</title>
        <authorList>
            <person name="Stajich J.E."/>
            <person name="Macias A.M."/>
            <person name="Carter-House D."/>
            <person name="Lovett B."/>
            <person name="Kasson L.R."/>
            <person name="Berry K."/>
            <person name="Grigoriev I."/>
            <person name="Chang Y."/>
            <person name="Spatafora J."/>
            <person name="Kasson M.T."/>
        </authorList>
    </citation>
    <scope>NUCLEOTIDE SEQUENCE</scope>
    <source>
        <strain evidence="17">NRRL A-21654</strain>
    </source>
</reference>
<dbReference type="GO" id="GO:0016020">
    <property type="term" value="C:membrane"/>
    <property type="evidence" value="ECO:0007669"/>
    <property type="project" value="UniProtKB-SubCell"/>
</dbReference>
<evidence type="ECO:0000313" key="18">
    <source>
        <dbReference type="Proteomes" id="UP000605846"/>
    </source>
</evidence>
<evidence type="ECO:0000256" key="6">
    <source>
        <dbReference type="ARBA" id="ARBA00022630"/>
    </source>
</evidence>
<evidence type="ECO:0000256" key="8">
    <source>
        <dbReference type="ARBA" id="ARBA00022827"/>
    </source>
</evidence>
<evidence type="ECO:0000256" key="4">
    <source>
        <dbReference type="ARBA" id="ARBA00010790"/>
    </source>
</evidence>
<evidence type="ECO:0000256" key="5">
    <source>
        <dbReference type="ARBA" id="ARBA00013125"/>
    </source>
</evidence>
<dbReference type="PANTHER" id="PTHR46056:SF12">
    <property type="entry name" value="LONG-CHAIN-ALCOHOL OXIDASE"/>
    <property type="match status" value="1"/>
</dbReference>
<dbReference type="Pfam" id="PF00890">
    <property type="entry name" value="FAD_binding_2"/>
    <property type="match status" value="1"/>
</dbReference>
<dbReference type="PANTHER" id="PTHR46056">
    <property type="entry name" value="LONG-CHAIN-ALCOHOL OXIDASE"/>
    <property type="match status" value="1"/>
</dbReference>
<evidence type="ECO:0000259" key="14">
    <source>
        <dbReference type="Pfam" id="PF00732"/>
    </source>
</evidence>
<dbReference type="InterPro" id="IPR012400">
    <property type="entry name" value="Long_Oxdase"/>
</dbReference>
<dbReference type="InterPro" id="IPR036188">
    <property type="entry name" value="FAD/NAD-bd_sf"/>
</dbReference>
<comment type="function">
    <text evidence="2">Long-chain fatty alcohol oxidase involved in the omega-oxidation pathway of lipid degradation.</text>
</comment>
<evidence type="ECO:0000256" key="13">
    <source>
        <dbReference type="PIRSR" id="PIRSR028937-1"/>
    </source>
</evidence>
<dbReference type="Pfam" id="PF00732">
    <property type="entry name" value="GMC_oxred_N"/>
    <property type="match status" value="1"/>
</dbReference>
<evidence type="ECO:0000256" key="1">
    <source>
        <dbReference type="ARBA" id="ARBA00000920"/>
    </source>
</evidence>
<dbReference type="Gene3D" id="3.50.50.60">
    <property type="entry name" value="FAD/NAD(P)-binding domain"/>
    <property type="match status" value="2"/>
</dbReference>
<dbReference type="InterPro" id="IPR000172">
    <property type="entry name" value="GMC_OxRdtase_N"/>
</dbReference>
<keyword evidence="18" id="KW-1185">Reference proteome</keyword>
<evidence type="ECO:0000256" key="3">
    <source>
        <dbReference type="ARBA" id="ARBA00004370"/>
    </source>
</evidence>
<name>A0A8H7BVH0_9FUNG</name>
<evidence type="ECO:0000259" key="16">
    <source>
        <dbReference type="Pfam" id="PF05199"/>
    </source>
</evidence>
<keyword evidence="7" id="KW-0812">Transmembrane</keyword>
<comment type="caution">
    <text evidence="17">The sequence shown here is derived from an EMBL/GenBank/DDBJ whole genome shotgun (WGS) entry which is preliminary data.</text>
</comment>
<keyword evidence="11" id="KW-0472">Membrane</keyword>
<dbReference type="PIRSF" id="PIRSF028937">
    <property type="entry name" value="Lg_Ch_AO"/>
    <property type="match status" value="1"/>
</dbReference>